<evidence type="ECO:0000256" key="2">
    <source>
        <dbReference type="ARBA" id="ARBA00022898"/>
    </source>
</evidence>
<dbReference type="Pfam" id="PF00392">
    <property type="entry name" value="GntR"/>
    <property type="match status" value="1"/>
</dbReference>
<dbReference type="CDD" id="cd00609">
    <property type="entry name" value="AAT_like"/>
    <property type="match status" value="1"/>
</dbReference>
<dbReference type="InterPro" id="IPR036390">
    <property type="entry name" value="WH_DNA-bd_sf"/>
</dbReference>
<keyword evidence="2" id="KW-0663">Pyridoxal phosphate</keyword>
<dbReference type="GO" id="GO:0003677">
    <property type="term" value="F:DNA binding"/>
    <property type="evidence" value="ECO:0007669"/>
    <property type="project" value="UniProtKB-KW"/>
</dbReference>
<feature type="domain" description="HTH gntR-type" evidence="6">
    <location>
        <begin position="15"/>
        <end position="83"/>
    </location>
</feature>
<name>A0A2W5SNL0_CERSP</name>
<dbReference type="GO" id="GO:0030170">
    <property type="term" value="F:pyridoxal phosphate binding"/>
    <property type="evidence" value="ECO:0007669"/>
    <property type="project" value="InterPro"/>
</dbReference>
<dbReference type="InterPro" id="IPR015421">
    <property type="entry name" value="PyrdxlP-dep_Trfase_major"/>
</dbReference>
<evidence type="ECO:0000256" key="3">
    <source>
        <dbReference type="ARBA" id="ARBA00023015"/>
    </source>
</evidence>
<dbReference type="Gene3D" id="1.10.10.10">
    <property type="entry name" value="Winged helix-like DNA-binding domain superfamily/Winged helix DNA-binding domain"/>
    <property type="match status" value="1"/>
</dbReference>
<dbReference type="GO" id="GO:0008483">
    <property type="term" value="F:transaminase activity"/>
    <property type="evidence" value="ECO:0007669"/>
    <property type="project" value="UniProtKB-KW"/>
</dbReference>
<dbReference type="InterPro" id="IPR015424">
    <property type="entry name" value="PyrdxlP-dep_Trfase"/>
</dbReference>
<dbReference type="AlphaFoldDB" id="A0A2W5SNL0"/>
<evidence type="ECO:0000259" key="6">
    <source>
        <dbReference type="PROSITE" id="PS50949"/>
    </source>
</evidence>
<reference evidence="7 8" key="1">
    <citation type="submission" date="2017-08" db="EMBL/GenBank/DDBJ databases">
        <title>Infants hospitalized years apart are colonized by the same room-sourced microbial strains.</title>
        <authorList>
            <person name="Brooks B."/>
            <person name="Olm M.R."/>
            <person name="Firek B.A."/>
            <person name="Baker R."/>
            <person name="Thomas B.C."/>
            <person name="Morowitz M.J."/>
            <person name="Banfield J.F."/>
        </authorList>
    </citation>
    <scope>NUCLEOTIDE SEQUENCE [LARGE SCALE GENOMIC DNA]</scope>
    <source>
        <strain evidence="7">S2_003_000_R2_11</strain>
    </source>
</reference>
<dbReference type="InterPro" id="IPR004839">
    <property type="entry name" value="Aminotransferase_I/II_large"/>
</dbReference>
<keyword evidence="4" id="KW-0238">DNA-binding</keyword>
<dbReference type="InterPro" id="IPR000524">
    <property type="entry name" value="Tscrpt_reg_HTH_GntR"/>
</dbReference>
<comment type="similarity">
    <text evidence="1">In the C-terminal section; belongs to the class-I pyridoxal-phosphate-dependent aminotransferase family.</text>
</comment>
<dbReference type="PROSITE" id="PS50949">
    <property type="entry name" value="HTH_GNTR"/>
    <property type="match status" value="1"/>
</dbReference>
<gene>
    <name evidence="7" type="ORF">DI533_03215</name>
</gene>
<dbReference type="CDD" id="cd07377">
    <property type="entry name" value="WHTH_GntR"/>
    <property type="match status" value="1"/>
</dbReference>
<dbReference type="SUPFAM" id="SSF46785">
    <property type="entry name" value="Winged helix' DNA-binding domain"/>
    <property type="match status" value="1"/>
</dbReference>
<dbReference type="GO" id="GO:0003700">
    <property type="term" value="F:DNA-binding transcription factor activity"/>
    <property type="evidence" value="ECO:0007669"/>
    <property type="project" value="InterPro"/>
</dbReference>
<comment type="caution">
    <text evidence="7">The sequence shown here is derived from an EMBL/GenBank/DDBJ whole genome shotgun (WGS) entry which is preliminary data.</text>
</comment>
<dbReference type="InterPro" id="IPR051446">
    <property type="entry name" value="HTH_trans_reg/aminotransferase"/>
</dbReference>
<dbReference type="SMART" id="SM00345">
    <property type="entry name" value="HTH_GNTR"/>
    <property type="match status" value="1"/>
</dbReference>
<keyword evidence="7" id="KW-0808">Transferase</keyword>
<organism evidence="7 8">
    <name type="scientific">Cereibacter sphaeroides</name>
    <name type="common">Rhodobacter sphaeroides</name>
    <dbReference type="NCBI Taxonomy" id="1063"/>
    <lineage>
        <taxon>Bacteria</taxon>
        <taxon>Pseudomonadati</taxon>
        <taxon>Pseudomonadota</taxon>
        <taxon>Alphaproteobacteria</taxon>
        <taxon>Rhodobacterales</taxon>
        <taxon>Paracoccaceae</taxon>
        <taxon>Cereibacter</taxon>
    </lineage>
</organism>
<sequence length="464" mass="50033">MTDTIWQPDLSQFAGPKYMALADALRSAVREGELTEGARLPTVRNLAWRLKMTPGTVARAYQMVMQDGLLSGEVGRGTFVAATAAKAKAPHGLYIEPDTKVVDLGAPQLPDVGQGVAFARALRGIADRMGPDWLTYPSQRAEAPLRTAVVDWLSDRVLGPIGTEDVVLVNGGQNAISVVMQACLRGEKPIVLLEDLAYSGVRHAAALLRAEPVALEMDGEGVRPDALEAACRRHSTAQLLCLTPQGQNPTAVSMGPERRAAITRIARAHDLQIVEDDCYSVAKSQLPQLRALAPERTWYVGSLSKSVSAALRFGYVVCPTGKGETGRMVAQHAFFALARPVSDLCLDLIVSGDAEKIRASVQAELAPRLQMVVNMLGAYDISWLPGLPFVWLRMPRGWRASSFMRAAEAEGVLMRSSDTYALNHGRAPNAVRLAVSGAMPRPRFEAGIATIARLLSNPPQELSI</sequence>
<dbReference type="PANTHER" id="PTHR46577:SF1">
    <property type="entry name" value="HTH-TYPE TRANSCRIPTIONAL REGULATORY PROTEIN GABR"/>
    <property type="match status" value="1"/>
</dbReference>
<dbReference type="EMBL" id="QFQS01000001">
    <property type="protein sequence ID" value="PZR00956.1"/>
    <property type="molecule type" value="Genomic_DNA"/>
</dbReference>
<evidence type="ECO:0000256" key="1">
    <source>
        <dbReference type="ARBA" id="ARBA00005384"/>
    </source>
</evidence>
<protein>
    <submittedName>
        <fullName evidence="7">PLP-dependent aminotransferase family protein</fullName>
    </submittedName>
</protein>
<dbReference type="InterPro" id="IPR015422">
    <property type="entry name" value="PyrdxlP-dep_Trfase_small"/>
</dbReference>
<evidence type="ECO:0000313" key="7">
    <source>
        <dbReference type="EMBL" id="PZR00956.1"/>
    </source>
</evidence>
<dbReference type="Proteomes" id="UP000248975">
    <property type="component" value="Unassembled WGS sequence"/>
</dbReference>
<keyword evidence="5" id="KW-0804">Transcription</keyword>
<evidence type="ECO:0000313" key="8">
    <source>
        <dbReference type="Proteomes" id="UP000248975"/>
    </source>
</evidence>
<evidence type="ECO:0000256" key="4">
    <source>
        <dbReference type="ARBA" id="ARBA00023125"/>
    </source>
</evidence>
<keyword evidence="7" id="KW-0032">Aminotransferase</keyword>
<keyword evidence="3" id="KW-0805">Transcription regulation</keyword>
<dbReference type="Gene3D" id="3.90.1150.10">
    <property type="entry name" value="Aspartate Aminotransferase, domain 1"/>
    <property type="match status" value="1"/>
</dbReference>
<evidence type="ECO:0000256" key="5">
    <source>
        <dbReference type="ARBA" id="ARBA00023163"/>
    </source>
</evidence>
<dbReference type="PANTHER" id="PTHR46577">
    <property type="entry name" value="HTH-TYPE TRANSCRIPTIONAL REGULATORY PROTEIN GABR"/>
    <property type="match status" value="1"/>
</dbReference>
<dbReference type="SUPFAM" id="SSF53383">
    <property type="entry name" value="PLP-dependent transferases"/>
    <property type="match status" value="1"/>
</dbReference>
<accession>A0A2W5SNL0</accession>
<dbReference type="InterPro" id="IPR036388">
    <property type="entry name" value="WH-like_DNA-bd_sf"/>
</dbReference>
<proteinExistence type="inferred from homology"/>
<dbReference type="Pfam" id="PF00155">
    <property type="entry name" value="Aminotran_1_2"/>
    <property type="match status" value="1"/>
</dbReference>
<dbReference type="Gene3D" id="3.40.640.10">
    <property type="entry name" value="Type I PLP-dependent aspartate aminotransferase-like (Major domain)"/>
    <property type="match status" value="1"/>
</dbReference>